<dbReference type="AlphaFoldDB" id="A0A7W2HTG9"/>
<name>A0A7W2HTG9_9ACTN</name>
<feature type="transmembrane region" description="Helical" evidence="2">
    <location>
        <begin position="49"/>
        <end position="68"/>
    </location>
</feature>
<dbReference type="Proteomes" id="UP000587608">
    <property type="component" value="Unassembled WGS sequence"/>
</dbReference>
<keyword evidence="2" id="KW-1133">Transmembrane helix</keyword>
<dbReference type="Pfam" id="PF11755">
    <property type="entry name" value="DUF3311"/>
    <property type="match status" value="1"/>
</dbReference>
<keyword evidence="2" id="KW-0472">Membrane</keyword>
<dbReference type="PANTHER" id="PTHR40034">
    <property type="entry name" value="BSL5891 PROTEIN"/>
    <property type="match status" value="1"/>
</dbReference>
<feature type="transmembrane region" description="Helical" evidence="2">
    <location>
        <begin position="17"/>
        <end position="37"/>
    </location>
</feature>
<dbReference type="PANTHER" id="PTHR40034:SF1">
    <property type="entry name" value="BSL5891 PROTEIN"/>
    <property type="match status" value="1"/>
</dbReference>
<gene>
    <name evidence="3" type="ORF">H1X69_06755</name>
</gene>
<accession>A0A7W2HTG9</accession>
<protein>
    <submittedName>
        <fullName evidence="3">DUF3311 domain-containing protein</fullName>
    </submittedName>
</protein>
<proteinExistence type="predicted"/>
<reference evidence="3 4" key="1">
    <citation type="submission" date="2020-07" db="EMBL/GenBank/DDBJ databases">
        <title>Differential regulation of undecylprodigiosin biosynthesis in the yeast-scavenging Streptomyces strain MBK6.</title>
        <authorList>
            <person name="Baral B."/>
            <person name="Siitonen V."/>
            <person name="Laughlin M."/>
            <person name="Yamada K."/>
            <person name="Ilomaeki M."/>
            <person name="Metsae-Ketelae M."/>
            <person name="Niemi J."/>
        </authorList>
    </citation>
    <scope>NUCLEOTIDE SEQUENCE [LARGE SCALE GENOMIC DNA]</scope>
    <source>
        <strain evidence="3 4">MBK6</strain>
    </source>
</reference>
<feature type="region of interest" description="Disordered" evidence="1">
    <location>
        <begin position="91"/>
        <end position="114"/>
    </location>
</feature>
<keyword evidence="2" id="KW-0812">Transmembrane</keyword>
<feature type="compositionally biased region" description="Low complexity" evidence="1">
    <location>
        <begin position="91"/>
        <end position="102"/>
    </location>
</feature>
<sequence length="114" mass="11861">MSDAPGVGRGAVTPLRVVIGLCLVAPFVAMLWVGSYAKTDPVFIGIPFFYWYQMLWVLISTALTMTAYKLWHLDQRGRAAASRDASAASAASSGALGTPASSDAPANPKGGAAE</sequence>
<organism evidence="3 4">
    <name type="scientific">Streptomyces griseoaurantiacus</name>
    <dbReference type="NCBI Taxonomy" id="68213"/>
    <lineage>
        <taxon>Bacteria</taxon>
        <taxon>Bacillati</taxon>
        <taxon>Actinomycetota</taxon>
        <taxon>Actinomycetes</taxon>
        <taxon>Kitasatosporales</taxon>
        <taxon>Streptomycetaceae</taxon>
        <taxon>Streptomyces</taxon>
        <taxon>Streptomyces aurantiacus group</taxon>
    </lineage>
</organism>
<evidence type="ECO:0000256" key="1">
    <source>
        <dbReference type="SAM" id="MobiDB-lite"/>
    </source>
</evidence>
<evidence type="ECO:0000313" key="3">
    <source>
        <dbReference type="EMBL" id="MBA5221122.1"/>
    </source>
</evidence>
<evidence type="ECO:0000313" key="4">
    <source>
        <dbReference type="Proteomes" id="UP000587608"/>
    </source>
</evidence>
<dbReference type="InterPro" id="IPR021741">
    <property type="entry name" value="DUF3311"/>
</dbReference>
<dbReference type="EMBL" id="JACERG010000004">
    <property type="protein sequence ID" value="MBA5221122.1"/>
    <property type="molecule type" value="Genomic_DNA"/>
</dbReference>
<comment type="caution">
    <text evidence="3">The sequence shown here is derived from an EMBL/GenBank/DDBJ whole genome shotgun (WGS) entry which is preliminary data.</text>
</comment>
<evidence type="ECO:0000256" key="2">
    <source>
        <dbReference type="SAM" id="Phobius"/>
    </source>
</evidence>